<organism evidence="1 2">
    <name type="scientific">Persea americana</name>
    <name type="common">Avocado</name>
    <dbReference type="NCBI Taxonomy" id="3435"/>
    <lineage>
        <taxon>Eukaryota</taxon>
        <taxon>Viridiplantae</taxon>
        <taxon>Streptophyta</taxon>
        <taxon>Embryophyta</taxon>
        <taxon>Tracheophyta</taxon>
        <taxon>Spermatophyta</taxon>
        <taxon>Magnoliopsida</taxon>
        <taxon>Magnoliidae</taxon>
        <taxon>Laurales</taxon>
        <taxon>Lauraceae</taxon>
        <taxon>Persea</taxon>
    </lineage>
</organism>
<keyword evidence="2" id="KW-1185">Reference proteome</keyword>
<evidence type="ECO:0000313" key="1">
    <source>
        <dbReference type="EMBL" id="KAJ8634730.1"/>
    </source>
</evidence>
<sequence>MAILSSEMNAPHPPSAIGFEGYEKRLEISFSEAPLFVDPQGSGLRALSRAQIDSILSAARCEIVDHLSNDKFDSYVLSESSLFVYPLKIILKTCGTTKLLQSIQPTLDLAATLSLNVSAVKYSRGSFIFPNAQPAPHRSFSEEVQVLNGYFGGLASGGEAYVIGDPLVPNRQWHIYFAANENPQPNSVTLEMCMTDLDRERASIFYKNSDMAMKRMTREAGIQDILPGFEICDFEFEPCGYSMNAIEGRAFSTIHVTPEDGFSYASYEAMGLDPFSVDCCALVERALCCFGPSEFSVAITSFGPAGKWGRELVVEGYSREEVGKQNLPGGGIISFLSFSKKTGGVRHGSAMSPKSILHKCWDDEEVGDGWIGADMDGGDYVEGGESDYEEGGQCLCVMSLA</sequence>
<name>A0ACC2LN63_PERAE</name>
<evidence type="ECO:0000313" key="2">
    <source>
        <dbReference type="Proteomes" id="UP001234297"/>
    </source>
</evidence>
<dbReference type="EMBL" id="CM056811">
    <property type="protein sequence ID" value="KAJ8634730.1"/>
    <property type="molecule type" value="Genomic_DNA"/>
</dbReference>
<gene>
    <name evidence="1" type="ORF">MRB53_008997</name>
</gene>
<comment type="caution">
    <text evidence="1">The sequence shown here is derived from an EMBL/GenBank/DDBJ whole genome shotgun (WGS) entry which is preliminary data.</text>
</comment>
<reference evidence="1 2" key="1">
    <citation type="journal article" date="2022" name="Hortic Res">
        <title>A haplotype resolved chromosomal level avocado genome allows analysis of novel avocado genes.</title>
        <authorList>
            <person name="Nath O."/>
            <person name="Fletcher S.J."/>
            <person name="Hayward A."/>
            <person name="Shaw L.M."/>
            <person name="Masouleh A.K."/>
            <person name="Furtado A."/>
            <person name="Henry R.J."/>
            <person name="Mitter N."/>
        </authorList>
    </citation>
    <scope>NUCLEOTIDE SEQUENCE [LARGE SCALE GENOMIC DNA]</scope>
    <source>
        <strain evidence="2">cv. Hass</strain>
    </source>
</reference>
<accession>A0ACC2LN63</accession>
<dbReference type="Proteomes" id="UP001234297">
    <property type="component" value="Chromosome 3"/>
</dbReference>
<proteinExistence type="predicted"/>
<protein>
    <submittedName>
        <fullName evidence="1">Uncharacterized protein</fullName>
    </submittedName>
</protein>